<dbReference type="AlphaFoldDB" id="A0A6G9H7I6"/>
<dbReference type="GO" id="GO:0005829">
    <property type="term" value="C:cytosol"/>
    <property type="evidence" value="ECO:0007669"/>
    <property type="project" value="TreeGrafter"/>
</dbReference>
<dbReference type="RefSeq" id="WP_167035673.1">
    <property type="nucleotide sequence ID" value="NZ_CP050177.1"/>
</dbReference>
<dbReference type="InterPro" id="IPR036812">
    <property type="entry name" value="NAD(P)_OxRdtase_dom_sf"/>
</dbReference>
<dbReference type="SUPFAM" id="SSF51430">
    <property type="entry name" value="NAD(P)-linked oxidoreductase"/>
    <property type="match status" value="1"/>
</dbReference>
<dbReference type="InterPro" id="IPR050523">
    <property type="entry name" value="AKR_Detox_Biosynth"/>
</dbReference>
<dbReference type="InterPro" id="IPR023210">
    <property type="entry name" value="NADP_OxRdtase_dom"/>
</dbReference>
<dbReference type="Proteomes" id="UP000501179">
    <property type="component" value="Chromosome"/>
</dbReference>
<dbReference type="Pfam" id="PF00248">
    <property type="entry name" value="Aldo_ket_red"/>
    <property type="match status" value="1"/>
</dbReference>
<accession>A0A6G9H7I6</accession>
<keyword evidence="3" id="KW-1185">Reference proteome</keyword>
<evidence type="ECO:0000313" key="3">
    <source>
        <dbReference type="Proteomes" id="UP000501179"/>
    </source>
</evidence>
<organism evidence="2 3">
    <name type="scientific">Streptomyces liangshanensis</name>
    <dbReference type="NCBI Taxonomy" id="2717324"/>
    <lineage>
        <taxon>Bacteria</taxon>
        <taxon>Bacillati</taxon>
        <taxon>Actinomycetota</taxon>
        <taxon>Actinomycetes</taxon>
        <taxon>Kitasatosporales</taxon>
        <taxon>Streptomycetaceae</taxon>
        <taxon>Streptomyces</taxon>
    </lineage>
</organism>
<name>A0A6G9H7I6_9ACTN</name>
<dbReference type="PANTHER" id="PTHR43364">
    <property type="entry name" value="NADH-SPECIFIC METHYLGLYOXAL REDUCTASE-RELATED"/>
    <property type="match status" value="1"/>
</dbReference>
<dbReference type="PANTHER" id="PTHR43364:SF6">
    <property type="entry name" value="OXIDOREDUCTASE-RELATED"/>
    <property type="match status" value="1"/>
</dbReference>
<sequence length="328" mass="35052">MRYRTIGTDPATRREVSVLSLGAMLFGSVTDEATSFALLDRYVEAGGTFVDTSNNYAFWVGGTQGGESEALLGRWRRERGVGDEIVIATKLGARPNAPTSTFGKDIEGLSAKVIRESAERSRERLGVERLDLLYAHVEDPSVPLQETVEAFAGLVAEGSVGLLGVSNHWAWRVERARALAAAAGLPGYEVLQYHHSYLRRRTDLPSLRSPDGSQGIAGGDLLSYARAEPSLALVAYSPLLAGGYVREDKPLDPGFDHAGTPVRRAALGEVARETGATVNQVVLAWLMGGEVPVIPLVGASSVAQLDESLAAVDLELTAEQRAKLDAAR</sequence>
<dbReference type="EMBL" id="CP050177">
    <property type="protein sequence ID" value="QIQ06503.1"/>
    <property type="molecule type" value="Genomic_DNA"/>
</dbReference>
<reference evidence="2 3" key="1">
    <citation type="submission" date="2020-03" db="EMBL/GenBank/DDBJ databases">
        <title>A novel species.</title>
        <authorList>
            <person name="Gao J."/>
        </authorList>
    </citation>
    <scope>NUCLEOTIDE SEQUENCE [LARGE SCALE GENOMIC DNA]</scope>
    <source>
        <strain evidence="2 3">QMT-12</strain>
    </source>
</reference>
<proteinExistence type="predicted"/>
<evidence type="ECO:0000259" key="1">
    <source>
        <dbReference type="Pfam" id="PF00248"/>
    </source>
</evidence>
<dbReference type="Gene3D" id="3.20.20.100">
    <property type="entry name" value="NADP-dependent oxidoreductase domain"/>
    <property type="match status" value="1"/>
</dbReference>
<dbReference type="KEGG" id="slia:HA039_33065"/>
<evidence type="ECO:0000313" key="2">
    <source>
        <dbReference type="EMBL" id="QIQ06503.1"/>
    </source>
</evidence>
<gene>
    <name evidence="2" type="ORF">HA039_33065</name>
</gene>
<feature type="domain" description="NADP-dependent oxidoreductase" evidence="1">
    <location>
        <begin position="19"/>
        <end position="327"/>
    </location>
</feature>
<protein>
    <submittedName>
        <fullName evidence="2">Aldo/keto reductase</fullName>
    </submittedName>
</protein>